<dbReference type="Pfam" id="PF12781">
    <property type="entry name" value="AAA_9"/>
    <property type="match status" value="1"/>
</dbReference>
<dbReference type="InterPro" id="IPR041228">
    <property type="entry name" value="Dynein_C"/>
</dbReference>
<sequence length="385" mass="43384">MSSLEVKRGMLREAREKVAKLEAALEAEQTKFQGLMDEVNLCQLKLQRAEELIGGLGGEKNRWTNIAKVLGEKYFMLTGDILLAAGVVAYLGPFTLQALKEIEDKILEVLSSSQGNILEDETAVQILSSSKVLSNDIAAKQASAEITEKQIDQARMEYTPIAVHSTILFFTTGQILMSVDLEEVVTSILTGRIPKMWAGKSYPSLKPLGSYVNDFLARLAFLQKWMDEGPPPTYWLSGFFFTQAFLTGAQQNFARKYAIPIDLLTFNYQIMKESILTQPPEDGVYVYGVFLDGARWNMQKMELDECLPKVLYDTMPYIWMIPLMREKQIIKKSYICPLYKTSERRGVLSTTGHSTNFVIGMILPSSKPESHWIMRGVALLCQLSQ</sequence>
<feature type="domain" description="Dynein heavy chain C-terminal" evidence="3">
    <location>
        <begin position="172"/>
        <end position="381"/>
    </location>
</feature>
<dbReference type="PANTHER" id="PTHR22878:SF70">
    <property type="entry name" value="DYNEIN HEAVY CHAIN 2, AXONEMAL"/>
    <property type="match status" value="1"/>
</dbReference>
<dbReference type="Gene3D" id="1.20.1270.280">
    <property type="match status" value="1"/>
</dbReference>
<dbReference type="Gene3D" id="3.10.490.20">
    <property type="match status" value="1"/>
</dbReference>
<protein>
    <recommendedName>
        <fullName evidence="6">Dynein heavy chain</fullName>
    </recommendedName>
</protein>
<dbReference type="InterPro" id="IPR026983">
    <property type="entry name" value="DHC"/>
</dbReference>
<organism evidence="4 5">
    <name type="scientific">Molorchus minor</name>
    <dbReference type="NCBI Taxonomy" id="1323400"/>
    <lineage>
        <taxon>Eukaryota</taxon>
        <taxon>Metazoa</taxon>
        <taxon>Ecdysozoa</taxon>
        <taxon>Arthropoda</taxon>
        <taxon>Hexapoda</taxon>
        <taxon>Insecta</taxon>
        <taxon>Pterygota</taxon>
        <taxon>Neoptera</taxon>
        <taxon>Endopterygota</taxon>
        <taxon>Coleoptera</taxon>
        <taxon>Polyphaga</taxon>
        <taxon>Cucujiformia</taxon>
        <taxon>Chrysomeloidea</taxon>
        <taxon>Cerambycidae</taxon>
        <taxon>Lamiinae</taxon>
        <taxon>Monochamini</taxon>
        <taxon>Molorchus</taxon>
    </lineage>
</organism>
<dbReference type="Proteomes" id="UP001162164">
    <property type="component" value="Unassembled WGS sequence"/>
</dbReference>
<dbReference type="Gene3D" id="6.10.140.1060">
    <property type="match status" value="1"/>
</dbReference>
<dbReference type="Gene3D" id="1.20.920.20">
    <property type="match status" value="1"/>
</dbReference>
<keyword evidence="5" id="KW-1185">Reference proteome</keyword>
<evidence type="ECO:0008006" key="6">
    <source>
        <dbReference type="Google" id="ProtNLM"/>
    </source>
</evidence>
<dbReference type="PANTHER" id="PTHR22878">
    <property type="entry name" value="DYNEIN HEAVY CHAIN 6, AXONEMAL-LIKE-RELATED"/>
    <property type="match status" value="1"/>
</dbReference>
<proteinExistence type="predicted"/>
<gene>
    <name evidence="4" type="ORF">NQ317_013625</name>
</gene>
<evidence type="ECO:0000256" key="1">
    <source>
        <dbReference type="SAM" id="Coils"/>
    </source>
</evidence>
<name>A0ABQ9JR86_9CUCU</name>
<comment type="caution">
    <text evidence="4">The sequence shown here is derived from an EMBL/GenBank/DDBJ whole genome shotgun (WGS) entry which is preliminary data.</text>
</comment>
<dbReference type="InterPro" id="IPR035706">
    <property type="entry name" value="AAA_9"/>
</dbReference>
<feature type="coiled-coil region" evidence="1">
    <location>
        <begin position="4"/>
        <end position="38"/>
    </location>
</feature>
<keyword evidence="1" id="KW-0175">Coiled coil</keyword>
<dbReference type="Pfam" id="PF18199">
    <property type="entry name" value="Dynein_C"/>
    <property type="match status" value="1"/>
</dbReference>
<reference evidence="4" key="1">
    <citation type="journal article" date="2023" name="Insect Mol. Biol.">
        <title>Genome sequencing provides insights into the evolution of gene families encoding plant cell wall-degrading enzymes in longhorned beetles.</title>
        <authorList>
            <person name="Shin N.R."/>
            <person name="Okamura Y."/>
            <person name="Kirsch R."/>
            <person name="Pauchet Y."/>
        </authorList>
    </citation>
    <scope>NUCLEOTIDE SEQUENCE</scope>
    <source>
        <strain evidence="4">MMC_N1</strain>
    </source>
</reference>
<feature type="domain" description="Dynein heavy chain ATP-binding dynein motor region" evidence="2">
    <location>
        <begin position="97"/>
        <end position="137"/>
    </location>
</feature>
<evidence type="ECO:0000259" key="2">
    <source>
        <dbReference type="Pfam" id="PF12781"/>
    </source>
</evidence>
<evidence type="ECO:0000313" key="4">
    <source>
        <dbReference type="EMBL" id="KAJ8980779.1"/>
    </source>
</evidence>
<evidence type="ECO:0000313" key="5">
    <source>
        <dbReference type="Proteomes" id="UP001162164"/>
    </source>
</evidence>
<dbReference type="EMBL" id="JAPWTJ010000235">
    <property type="protein sequence ID" value="KAJ8980779.1"/>
    <property type="molecule type" value="Genomic_DNA"/>
</dbReference>
<evidence type="ECO:0000259" key="3">
    <source>
        <dbReference type="Pfam" id="PF18199"/>
    </source>
</evidence>
<dbReference type="InterPro" id="IPR043160">
    <property type="entry name" value="Dynein_C_barrel"/>
</dbReference>
<accession>A0ABQ9JR86</accession>